<feature type="binding site" evidence="1">
    <location>
        <begin position="89"/>
        <end position="92"/>
    </location>
    <ligand>
        <name>substrate</name>
    </ligand>
</feature>
<gene>
    <name evidence="2" type="ORF">ANBU17_27060</name>
</gene>
<organism evidence="2 3">
    <name type="scientific">Anaerostipes butyraticus</name>
    <dbReference type="NCBI Taxonomy" id="645466"/>
    <lineage>
        <taxon>Bacteria</taxon>
        <taxon>Bacillati</taxon>
        <taxon>Bacillota</taxon>
        <taxon>Clostridia</taxon>
        <taxon>Lachnospirales</taxon>
        <taxon>Lachnospiraceae</taxon>
        <taxon>Anaerostipes</taxon>
    </lineage>
</organism>
<evidence type="ECO:0000313" key="2">
    <source>
        <dbReference type="EMBL" id="GFO86359.1"/>
    </source>
</evidence>
<dbReference type="Gene3D" id="3.50.30.40">
    <property type="entry name" value="Ribonuclease E inhibitor RraA/RraA-like"/>
    <property type="match status" value="1"/>
</dbReference>
<dbReference type="InterPro" id="IPR005493">
    <property type="entry name" value="RraA/RraA-like"/>
</dbReference>
<dbReference type="InterPro" id="IPR036704">
    <property type="entry name" value="RraA/RraA-like_sf"/>
</dbReference>
<dbReference type="SUPFAM" id="SSF89562">
    <property type="entry name" value="RraA-like"/>
    <property type="match status" value="1"/>
</dbReference>
<comment type="caution">
    <text evidence="2">The sequence shown here is derived from an EMBL/GenBank/DDBJ whole genome shotgun (WGS) entry which is preliminary data.</text>
</comment>
<comment type="cofactor">
    <cofactor evidence="1">
        <name>Mg(2+)</name>
        <dbReference type="ChEBI" id="CHEBI:18420"/>
    </cofactor>
</comment>
<evidence type="ECO:0000313" key="3">
    <source>
        <dbReference type="Proteomes" id="UP000613208"/>
    </source>
</evidence>
<keyword evidence="1" id="KW-0479">Metal-binding</keyword>
<feature type="binding site" evidence="1">
    <location>
        <position position="113"/>
    </location>
    <ligand>
        <name>Mg(2+)</name>
        <dbReference type="ChEBI" id="CHEBI:18420"/>
    </ligand>
</feature>
<dbReference type="GO" id="GO:0046872">
    <property type="term" value="F:metal ion binding"/>
    <property type="evidence" value="ECO:0007669"/>
    <property type="project" value="UniProtKB-KW"/>
</dbReference>
<keyword evidence="3" id="KW-1185">Reference proteome</keyword>
<dbReference type="RefSeq" id="WP_201312013.1">
    <property type="nucleotide sequence ID" value="NZ_BLYI01000062.1"/>
</dbReference>
<sequence>MVNDVKKRIIEKIRHNRISTEEIADIMGKKGLFENAFPVNRGHFAVGNIKWIYAYNESNWSIHEQARDIERGDIVLIEAFNCGERATIGELVTKFMLLHQRAEAVISNAKLRDGSGLIKHNYPVWCKGITPIGCFNVKIDEPLDPEIYRTHKEMYDGNIAVCDDSGVVIIPKELHNEEFLGKLDFIAEQEDIWFECLDGRNWDTYDIVCLKKYKDEKEPGK</sequence>
<feature type="binding site" evidence="1">
    <location>
        <position position="112"/>
    </location>
    <ligand>
        <name>substrate</name>
    </ligand>
</feature>
<evidence type="ECO:0000256" key="1">
    <source>
        <dbReference type="PIRSR" id="PIRSR605493-1"/>
    </source>
</evidence>
<reference evidence="2" key="1">
    <citation type="submission" date="2020-06" db="EMBL/GenBank/DDBJ databases">
        <title>Characterization of fructooligosaccharide metabolism and fructooligosaccharide-degrading enzymes in human commensal butyrate producers.</title>
        <authorList>
            <person name="Tanno H."/>
            <person name="Fujii T."/>
            <person name="Hirano K."/>
            <person name="Maeno S."/>
            <person name="Tonozuka T."/>
            <person name="Sakamoto M."/>
            <person name="Ohkuma M."/>
            <person name="Tochio T."/>
            <person name="Endo A."/>
        </authorList>
    </citation>
    <scope>NUCLEOTIDE SEQUENCE</scope>
    <source>
        <strain evidence="2">JCM 17466</strain>
    </source>
</reference>
<proteinExistence type="predicted"/>
<accession>A0A916Q8M6</accession>
<keyword evidence="1" id="KW-0460">Magnesium</keyword>
<dbReference type="Pfam" id="PF03737">
    <property type="entry name" value="RraA-like"/>
    <property type="match status" value="1"/>
</dbReference>
<protein>
    <submittedName>
        <fullName evidence="2">Uncharacterized protein</fullName>
    </submittedName>
</protein>
<name>A0A916Q8M6_9FIRM</name>
<dbReference type="Proteomes" id="UP000613208">
    <property type="component" value="Unassembled WGS sequence"/>
</dbReference>
<dbReference type="EMBL" id="BLYI01000062">
    <property type="protein sequence ID" value="GFO86359.1"/>
    <property type="molecule type" value="Genomic_DNA"/>
</dbReference>
<dbReference type="AlphaFoldDB" id="A0A916Q8M6"/>